<evidence type="ECO:0000256" key="2">
    <source>
        <dbReference type="SAM" id="Coils"/>
    </source>
</evidence>
<feature type="compositionally biased region" description="Low complexity" evidence="3">
    <location>
        <begin position="641"/>
        <end position="650"/>
    </location>
</feature>
<name>A0A2I3M9T3_PAPAN</name>
<dbReference type="SMART" id="SM00320">
    <property type="entry name" value="WD40"/>
    <property type="match status" value="2"/>
</dbReference>
<dbReference type="Pfam" id="PF01391">
    <property type="entry name" value="Collagen"/>
    <property type="match status" value="1"/>
</dbReference>
<dbReference type="GO" id="GO:0001650">
    <property type="term" value="C:fibrillar center"/>
    <property type="evidence" value="ECO:0007669"/>
    <property type="project" value="Ensembl"/>
</dbReference>
<keyword evidence="2" id="KW-0175">Coiled coil</keyword>
<feature type="repeat" description="WD" evidence="1">
    <location>
        <begin position="80"/>
        <end position="111"/>
    </location>
</feature>
<dbReference type="Bgee" id="ENSPANG00000010541">
    <property type="expression patterns" value="Expressed in thymus and 65 other cell types or tissues"/>
</dbReference>
<dbReference type="SUPFAM" id="SSF50978">
    <property type="entry name" value="WD40 repeat-like"/>
    <property type="match status" value="1"/>
</dbReference>
<evidence type="ECO:0000313" key="4">
    <source>
        <dbReference type="Ensembl" id="ENSPANP00000032513.2"/>
    </source>
</evidence>
<dbReference type="OMA" id="XAISALT"/>
<feature type="coiled-coil region" evidence="2">
    <location>
        <begin position="231"/>
        <end position="260"/>
    </location>
</feature>
<feature type="compositionally biased region" description="Low complexity" evidence="3">
    <location>
        <begin position="563"/>
        <end position="578"/>
    </location>
</feature>
<feature type="compositionally biased region" description="Low complexity" evidence="3">
    <location>
        <begin position="317"/>
        <end position="352"/>
    </location>
</feature>
<dbReference type="PROSITE" id="PS50294">
    <property type="entry name" value="WD_REPEATS_REGION"/>
    <property type="match status" value="2"/>
</dbReference>
<keyword evidence="1" id="KW-0853">WD repeat</keyword>
<feature type="compositionally biased region" description="Low complexity" evidence="3">
    <location>
        <begin position="435"/>
        <end position="460"/>
    </location>
</feature>
<dbReference type="GO" id="GO:0005847">
    <property type="term" value="C:mRNA cleavage and polyadenylation specificity factor complex"/>
    <property type="evidence" value="ECO:0007669"/>
    <property type="project" value="TreeGrafter"/>
</dbReference>
<dbReference type="PANTHER" id="PTHR22836">
    <property type="entry name" value="WD40 REPEAT PROTEIN"/>
    <property type="match status" value="1"/>
</dbReference>
<feature type="compositionally biased region" description="Low complexity" evidence="3">
    <location>
        <begin position="405"/>
        <end position="416"/>
    </location>
</feature>
<dbReference type="InterPro" id="IPR001680">
    <property type="entry name" value="WD40_rpt"/>
</dbReference>
<dbReference type="ExpressionAtlas" id="A0A2I3M9T3">
    <property type="expression patterns" value="baseline"/>
</dbReference>
<dbReference type="InterPro" id="IPR008160">
    <property type="entry name" value="Collagen"/>
</dbReference>
<dbReference type="FunFam" id="2.130.10.10:FF:000085">
    <property type="entry name" value="WD repeat domain 33"/>
    <property type="match status" value="1"/>
</dbReference>
<dbReference type="Gene3D" id="2.130.10.10">
    <property type="entry name" value="YVTN repeat-like/Quinoprotein amine dehydrogenase"/>
    <property type="match status" value="1"/>
</dbReference>
<feature type="region of interest" description="Disordered" evidence="3">
    <location>
        <begin position="277"/>
        <end position="669"/>
    </location>
</feature>
<keyword evidence="5" id="KW-1185">Reference proteome</keyword>
<dbReference type="InterPro" id="IPR036322">
    <property type="entry name" value="WD40_repeat_dom_sf"/>
</dbReference>
<dbReference type="GO" id="GO:0005654">
    <property type="term" value="C:nucleoplasm"/>
    <property type="evidence" value="ECO:0007669"/>
    <property type="project" value="Ensembl"/>
</dbReference>
<dbReference type="Proteomes" id="UP000028761">
    <property type="component" value="Chromosome 10"/>
</dbReference>
<dbReference type="GO" id="GO:0031124">
    <property type="term" value="P:mRNA 3'-end processing"/>
    <property type="evidence" value="ECO:0007669"/>
    <property type="project" value="InterPro"/>
</dbReference>
<reference evidence="4" key="2">
    <citation type="submission" date="2025-08" db="UniProtKB">
        <authorList>
            <consortium name="Ensembl"/>
        </authorList>
    </citation>
    <scope>IDENTIFICATION</scope>
</reference>
<reference evidence="4" key="3">
    <citation type="submission" date="2025-09" db="UniProtKB">
        <authorList>
            <consortium name="Ensembl"/>
        </authorList>
    </citation>
    <scope>IDENTIFICATION</scope>
</reference>
<accession>A0A2I3M9T3</accession>
<dbReference type="PANTHER" id="PTHR22836:SF0">
    <property type="entry name" value="PRE-MRNA 3' END PROCESSING PROTEIN WDR33"/>
    <property type="match status" value="1"/>
</dbReference>
<dbReference type="Ensembl" id="ENSPANT00000040633.2">
    <property type="protein sequence ID" value="ENSPANP00000032513.2"/>
    <property type="gene ID" value="ENSPANG00000010541.3"/>
</dbReference>
<feature type="compositionally biased region" description="Pro residues" evidence="3">
    <location>
        <begin position="282"/>
        <end position="299"/>
    </location>
</feature>
<feature type="compositionally biased region" description="Polar residues" evidence="3">
    <location>
        <begin position="303"/>
        <end position="316"/>
    </location>
</feature>
<sequence length="981" mass="105302">MEVKLNLNGNWLLTASRDHLCKLFDIRNLKEELQVFRGHKKEATAVAWHPVHEGLFASGGSDGSLLFWHVGVEKEVGGMEMAHEGMIWSLAWHPLGHILCSGSNDHTSKFWTRNRPGDKMRDRYNLNLLPGMSEDGVEYDDLEPNSLAVIPGMGIPEQLKLAMEQEQMGKDESNEIEMTIPGLDWGMEEVMQKDQKKVPQKKVPYAKPIPAQFQQAWMQNKVPIPAPNEVLNDRKEDIKLEEKKKTQAEIEQEMATLQYTNPQLLEQLKIERLAQKQVEQIQPPPSSGTPLLGPQPFPGQGPMSQIPQGFQQPHPSQQMPMNMAQMGPPGPQGQFRPPGPQGQMGPQGPPLHQGGGGPQGFMGPQGPQGPPQGLPRPQDMHGPQGMQRHPGPHGPLGPQGPPGPQGSSGPQGHMGPQGPPGPQGHIGPQGPPGPQGHLGPQGPPGTQGMQGPPGPRGMQGPPHPHGIQGGPGSQGIQGPVSQGPLMGLNPRGMQGPPGPRENQGPAPQGMMMGHPPQEMRGPHPPSGLLGHGPQEMRGPQEIRGMQGPPPQGSMLGPPQELRGPPGSQSQQGPPQGSLGPPPQGGMQGPPGPQGQQNPARGPHPSQGPIPFQQQKTPLLGDGPRAPFNQEGQSTGPPPLIPGLGQQGAQGRIPPLNPGQGPGPNKADQMTSTLTSALATGYVNLRGEEDLYRKKRSGGEGALGLRFPLITGNSARGMAGVQPEALRGHGKAADLETNVSPGIPRTHVFEGAEKKVSEEEPRRGMRAVLPPEEGMVFLVLKTLVQRRILMLLRKRPEDEISEVEVGVPHEEEGRVYFPLLTSSLALKEGGSQIPGMETESLGRVMNIFVMLPDLIIPLTTVIPQPAENAPLLSKAWTWHPYLPESAPGMMAQALLSTERWRPQEALLKTEEAKVRAGQWLWFQELQGLVEALPASAAHALAAWAVQRHMLLNVVPVPHKLSSGGLQLGPAQDSTRLQESPFA</sequence>
<gene>
    <name evidence="4" type="primary">WDR33</name>
</gene>
<dbReference type="InterPro" id="IPR015943">
    <property type="entry name" value="WD40/YVTN_repeat-like_dom_sf"/>
</dbReference>
<feature type="repeat" description="WD" evidence="1">
    <location>
        <begin position="36"/>
        <end position="70"/>
    </location>
</feature>
<reference evidence="4 5" key="1">
    <citation type="submission" date="2012-03" db="EMBL/GenBank/DDBJ databases">
        <title>Whole Genome Assembly of Papio anubis.</title>
        <authorList>
            <person name="Liu Y.L."/>
            <person name="Abraham K.A."/>
            <person name="Akbar H.A."/>
            <person name="Ali S.A."/>
            <person name="Anosike U.A."/>
            <person name="Aqrawi P.A."/>
            <person name="Arias F.A."/>
            <person name="Attaway T.A."/>
            <person name="Awwad R.A."/>
            <person name="Babu C.B."/>
            <person name="Bandaranaike D.B."/>
            <person name="Battles P.B."/>
            <person name="Bell A.B."/>
            <person name="Beltran B.B."/>
            <person name="Berhane-Mersha D.B."/>
            <person name="Bess C.B."/>
            <person name="Bickham C.B."/>
            <person name="Bolden T.B."/>
            <person name="Carter K.C."/>
            <person name="Chau D.C."/>
            <person name="Chavez A.C."/>
            <person name="Clerc-Blankenburg K.C."/>
            <person name="Coyle M.C."/>
            <person name="Dao M.D."/>
            <person name="Davila M.L.D."/>
            <person name="Davy-Carroll L.D."/>
            <person name="Denson S.D."/>
            <person name="Dinh H.D."/>
            <person name="Fernandez S.F."/>
            <person name="Fernando P.F."/>
            <person name="Forbes L.F."/>
            <person name="Francis C.F."/>
            <person name="Francisco L.F."/>
            <person name="Fu Q.F."/>
            <person name="Garcia-Iii R.G."/>
            <person name="Garrett T.G."/>
            <person name="Gross S.G."/>
            <person name="Gubbala S.G."/>
            <person name="Hirani K.H."/>
            <person name="Hogues M.H."/>
            <person name="Hollins B.H."/>
            <person name="Jackson L.J."/>
            <person name="Javaid M.J."/>
            <person name="Jhangiani S.J."/>
            <person name="Johnson A.J."/>
            <person name="Johnson B.J."/>
            <person name="Jones J.J."/>
            <person name="Joshi V.J."/>
            <person name="Kalu J.K."/>
            <person name="Khan N.K."/>
            <person name="Korchina V.K."/>
            <person name="Kovar C.K."/>
            <person name="Lago L.L."/>
            <person name="Lara F.L."/>
            <person name="Le T.-K.L."/>
            <person name="Lee S.L."/>
            <person name="Legall-Iii F.L."/>
            <person name="Lemon S.L."/>
            <person name="Liu J.L."/>
            <person name="Liu Y.-S.L."/>
            <person name="Liyanage D.L."/>
            <person name="Lopez J.L."/>
            <person name="Lorensuhewa L.L."/>
            <person name="Mata R.M."/>
            <person name="Mathew T.M."/>
            <person name="Mercado C.M."/>
            <person name="Mercado I.M."/>
            <person name="Morales K.M."/>
            <person name="Morgan M.M."/>
            <person name="Munidasa M.M."/>
            <person name="Ngo D.N."/>
            <person name="Nguyen L.N."/>
            <person name="Nguyen T.N."/>
            <person name="Nguyen N.N."/>
            <person name="Obregon M.O."/>
            <person name="Okwuonu G.O."/>
            <person name="Ongeri F.O."/>
            <person name="Onwere C.O."/>
            <person name="Osifeso I.O."/>
            <person name="Parra A.P."/>
            <person name="Patil S.P."/>
            <person name="Perez A.P."/>
            <person name="Perez Y.P."/>
            <person name="Pham C.P."/>
            <person name="Pu L.-L.P."/>
            <person name="Puazo M.P."/>
            <person name="Quiroz J.Q."/>
            <person name="Rouhana J.R."/>
            <person name="Ruiz M.R."/>
            <person name="Ruiz S.-J.R."/>
            <person name="Saada N.S."/>
            <person name="Santibanez J.S."/>
            <person name="Scheel M.S."/>
            <person name="Schneider B.S."/>
            <person name="Simmons D.S."/>
            <person name="Sisson I.S."/>
            <person name="Tang L.-Y.T."/>
            <person name="Thornton R.T."/>
            <person name="Tisius J.T."/>
            <person name="Toledanes G.T."/>
            <person name="Trejos Z.T."/>
            <person name="Usmani K.U."/>
            <person name="Varghese R.V."/>
            <person name="Vattathil S.V."/>
            <person name="Vee V.V."/>
            <person name="Walker D.W."/>
            <person name="Weissenberger G.W."/>
            <person name="White C.W."/>
            <person name="Williams A.W."/>
            <person name="Woodworth J.W."/>
            <person name="Wright R.W."/>
            <person name="Zhu Y.Z."/>
            <person name="Han Y.H."/>
            <person name="Newsham I.N."/>
            <person name="Nazareth L.N."/>
            <person name="Worley K.W."/>
            <person name="Muzny D.M."/>
            <person name="Rogers J.R."/>
            <person name="Gibbs R.G."/>
        </authorList>
    </citation>
    <scope>NUCLEOTIDE SEQUENCE [LARGE SCALE GENOMIC DNA]</scope>
</reference>
<dbReference type="Pfam" id="PF00400">
    <property type="entry name" value="WD40"/>
    <property type="match status" value="2"/>
</dbReference>
<evidence type="ECO:0000256" key="3">
    <source>
        <dbReference type="SAM" id="MobiDB-lite"/>
    </source>
</evidence>
<evidence type="ECO:0000313" key="5">
    <source>
        <dbReference type="Proteomes" id="UP000028761"/>
    </source>
</evidence>
<proteinExistence type="predicted"/>
<evidence type="ECO:0000256" key="1">
    <source>
        <dbReference type="PROSITE-ProRule" id="PRU00221"/>
    </source>
</evidence>
<protein>
    <submittedName>
        <fullName evidence="4">WD repeat domain 33</fullName>
    </submittedName>
</protein>
<dbReference type="PROSITE" id="PS50082">
    <property type="entry name" value="WD_REPEATS_2"/>
    <property type="match status" value="2"/>
</dbReference>
<dbReference type="InterPro" id="IPR045245">
    <property type="entry name" value="Pfs2-like"/>
</dbReference>
<feature type="compositionally biased region" description="Pro residues" evidence="3">
    <location>
        <begin position="392"/>
        <end position="404"/>
    </location>
</feature>
<organism evidence="4 5">
    <name type="scientific">Papio anubis</name>
    <name type="common">Olive baboon</name>
    <dbReference type="NCBI Taxonomy" id="9555"/>
    <lineage>
        <taxon>Eukaryota</taxon>
        <taxon>Metazoa</taxon>
        <taxon>Chordata</taxon>
        <taxon>Craniata</taxon>
        <taxon>Vertebrata</taxon>
        <taxon>Euteleostomi</taxon>
        <taxon>Mammalia</taxon>
        <taxon>Eutheria</taxon>
        <taxon>Euarchontoglires</taxon>
        <taxon>Primates</taxon>
        <taxon>Haplorrhini</taxon>
        <taxon>Catarrhini</taxon>
        <taxon>Cercopithecidae</taxon>
        <taxon>Cercopithecinae</taxon>
        <taxon>Papio</taxon>
    </lineage>
</organism>
<dbReference type="GeneTree" id="ENSGT00730000111130"/>
<dbReference type="AlphaFoldDB" id="A0A2I3M9T3"/>